<gene>
    <name evidence="3" type="ORF">C811_00858</name>
</gene>
<dbReference type="PANTHER" id="PTHR36566:SF1">
    <property type="entry name" value="PYRIDINIUM-3,5-BISTHIOCARBOXYLIC ACID MONONUCLEOTIDE NICKEL INSERTION PROTEIN"/>
    <property type="match status" value="1"/>
</dbReference>
<dbReference type="RefSeq" id="WP_016309082.1">
    <property type="nucleotide sequence ID" value="NZ_KE159646.1"/>
</dbReference>
<dbReference type="STRING" id="1235794.C811_00858"/>
<feature type="compositionally biased region" description="Basic and acidic residues" evidence="2">
    <location>
        <begin position="89"/>
        <end position="116"/>
    </location>
</feature>
<evidence type="ECO:0000256" key="1">
    <source>
        <dbReference type="ARBA" id="ARBA00022596"/>
    </source>
</evidence>
<proteinExistence type="predicted"/>
<dbReference type="Pfam" id="PF01969">
    <property type="entry name" value="Ni_insertion"/>
    <property type="match status" value="1"/>
</dbReference>
<dbReference type="PANTHER" id="PTHR36566">
    <property type="entry name" value="NICKEL INSERTION PROTEIN-RELATED"/>
    <property type="match status" value="1"/>
</dbReference>
<comment type="caution">
    <text evidence="3">The sequence shown here is derived from an EMBL/GenBank/DDBJ whole genome shotgun (WGS) entry which is preliminary data.</text>
</comment>
<evidence type="ECO:0000313" key="3">
    <source>
        <dbReference type="EMBL" id="EOS51459.1"/>
    </source>
</evidence>
<protein>
    <recommendedName>
        <fullName evidence="5">TIGR00299 family protein</fullName>
    </recommendedName>
</protein>
<sequence>MTRLLYLECTSGISGDMCAAALLDVGAREEVVRAALESLDVEGFSVDIARVVKSGLDVCDFNVVLDAAHENHDHDMAYLHGHGQGGGGDCDHDHAHGHDHAHEHGHDHAHGHEHGHGHGPVPDGGHRHRGPREIEAIIEGAAMTEGAKAIARRIFALVADAEARAHGVPVDQVHFHEVGAVDSIADIVAIAAAVDDLAPDGVVVADLPCGTGTVRCQHGLIPVPAPATALIAEICGLPLTPVAVEGELVTPTGAAVAGALRTADALPERFAIRRIGMGAGKRAYDTPGILRAMIIEPLA</sequence>
<dbReference type="HOGENOM" id="CLU_028523_1_0_11"/>
<evidence type="ECO:0008006" key="5">
    <source>
        <dbReference type="Google" id="ProtNLM"/>
    </source>
</evidence>
<keyword evidence="1" id="KW-0533">Nickel</keyword>
<dbReference type="PATRIC" id="fig|1235794.3.peg.840"/>
<name>R9KY43_9ACTN</name>
<dbReference type="GeneID" id="82190424"/>
<dbReference type="AlphaFoldDB" id="R9KY43"/>
<evidence type="ECO:0000313" key="4">
    <source>
        <dbReference type="Proteomes" id="UP000014204"/>
    </source>
</evidence>
<dbReference type="Proteomes" id="UP000014204">
    <property type="component" value="Unassembled WGS sequence"/>
</dbReference>
<reference evidence="3 4" key="1">
    <citation type="submission" date="2013-04" db="EMBL/GenBank/DDBJ databases">
        <title>The Genome Sequence of Enterorhabdus caecimuris B7.</title>
        <authorList>
            <consortium name="The Broad Institute Genomics Platform"/>
            <consortium name="The Broad Institute Genome Sequencing Center for Infectious Disease"/>
            <person name="Earl A."/>
            <person name="Xavier R."/>
            <person name="Elson C."/>
            <person name="Duck W."/>
            <person name="Walker B."/>
            <person name="Young S."/>
            <person name="Zeng Q."/>
            <person name="Gargeya S."/>
            <person name="Fitzgerald M."/>
            <person name="Haas B."/>
            <person name="Abouelleil A."/>
            <person name="Allen A.W."/>
            <person name="Alvarado L."/>
            <person name="Arachchi H.M."/>
            <person name="Berlin A.M."/>
            <person name="Chapman S.B."/>
            <person name="Gainer-Dewar J."/>
            <person name="Goldberg J."/>
            <person name="Griggs A."/>
            <person name="Gujja S."/>
            <person name="Hansen M."/>
            <person name="Howarth C."/>
            <person name="Imamovic A."/>
            <person name="Ireland A."/>
            <person name="Larimer J."/>
            <person name="McCowan C."/>
            <person name="Murphy C."/>
            <person name="Pearson M."/>
            <person name="Poon T.W."/>
            <person name="Priest M."/>
            <person name="Roberts A."/>
            <person name="Saif S."/>
            <person name="Shea T."/>
            <person name="Sisk P."/>
            <person name="Sykes S."/>
            <person name="Wortman J."/>
            <person name="Nusbaum C."/>
            <person name="Birren B."/>
        </authorList>
    </citation>
    <scope>NUCLEOTIDE SEQUENCE [LARGE SCALE GENOMIC DNA]</scope>
    <source>
        <strain evidence="3 4">B7</strain>
    </source>
</reference>
<accession>R9KY43</accession>
<dbReference type="EMBL" id="ASSY01000007">
    <property type="protein sequence ID" value="EOS51459.1"/>
    <property type="molecule type" value="Genomic_DNA"/>
</dbReference>
<keyword evidence="4" id="KW-1185">Reference proteome</keyword>
<dbReference type="InterPro" id="IPR002822">
    <property type="entry name" value="Ni_insertion"/>
</dbReference>
<dbReference type="eggNOG" id="COG1641">
    <property type="taxonomic scope" value="Bacteria"/>
</dbReference>
<feature type="region of interest" description="Disordered" evidence="2">
    <location>
        <begin position="83"/>
        <end position="129"/>
    </location>
</feature>
<organism evidence="3 4">
    <name type="scientific">Adlercreutzia caecimuris B7</name>
    <dbReference type="NCBI Taxonomy" id="1235794"/>
    <lineage>
        <taxon>Bacteria</taxon>
        <taxon>Bacillati</taxon>
        <taxon>Actinomycetota</taxon>
        <taxon>Coriobacteriia</taxon>
        <taxon>Eggerthellales</taxon>
        <taxon>Eggerthellaceae</taxon>
        <taxon>Adlercreutzia</taxon>
    </lineage>
</organism>
<evidence type="ECO:0000256" key="2">
    <source>
        <dbReference type="SAM" id="MobiDB-lite"/>
    </source>
</evidence>
<dbReference type="OrthoDB" id="9765625at2"/>